<organism evidence="1">
    <name type="scientific">Pseudomonas sp. R9</name>
    <dbReference type="NCBI Taxonomy" id="101164"/>
    <lineage>
        <taxon>Bacteria</taxon>
        <taxon>Pseudomonadati</taxon>
        <taxon>Pseudomonadota</taxon>
        <taxon>Gammaproteobacteria</taxon>
        <taxon>Pseudomonadales</taxon>
        <taxon>Pseudomonadaceae</taxon>
        <taxon>Pseudomonas</taxon>
    </lineage>
</organism>
<accession>Q9RBV6</accession>
<name>Q9RBV6_9PSED</name>
<dbReference type="EMBL" id="AH008062">
    <property type="protein sequence ID" value="AAD47993.1"/>
    <property type="molecule type" value="Genomic_RNA"/>
</dbReference>
<evidence type="ECO:0000313" key="1">
    <source>
        <dbReference type="EMBL" id="AAD47993.1"/>
    </source>
</evidence>
<dbReference type="AlphaFoldDB" id="Q9RBV6"/>
<reference evidence="1" key="1">
    <citation type="journal article" date="1999" name="Appl. Environ. Microbiol.">
        <title>Distribution of tetracycline resistance genes and transposons among phylloplane bacteria in Michigan apple orchards.</title>
        <authorList>
            <person name="Schnabel E.L."/>
            <person name="Jones A.L."/>
        </authorList>
    </citation>
    <scope>NUCLEOTIDE SEQUENCE</scope>
    <source>
        <strain evidence="1">R9</strain>
    </source>
</reference>
<sequence>MSLLGLRCAHTIIHGPFFRGCKHDSPLFKGQLAALFIQGSKLIKQVLAAAKANVATQICCNRILALIQHMQEGQRRFQAQTGPGRVVANSWSRGGTVDTGNYVGHCCSPFSVAHELINGVRFIVNTKAIHDSGAGLV</sequence>
<proteinExistence type="predicted"/>
<protein>
    <submittedName>
        <fullName evidence="1">Uncharacterized protein</fullName>
    </submittedName>
</protein>